<feature type="transmembrane region" description="Helical" evidence="1">
    <location>
        <begin position="20"/>
        <end position="43"/>
    </location>
</feature>
<keyword evidence="1" id="KW-0812">Transmembrane</keyword>
<organism evidence="2 3">
    <name type="scientific">Streptomyces spongiicola</name>
    <dbReference type="NCBI Taxonomy" id="1690221"/>
    <lineage>
        <taxon>Bacteria</taxon>
        <taxon>Bacillati</taxon>
        <taxon>Actinomycetota</taxon>
        <taxon>Actinomycetes</taxon>
        <taxon>Kitasatosporales</taxon>
        <taxon>Streptomycetaceae</taxon>
        <taxon>Streptomyces</taxon>
    </lineage>
</organism>
<proteinExistence type="predicted"/>
<dbReference type="PANTHER" id="PTHR37314">
    <property type="entry name" value="SLR0142 PROTEIN"/>
    <property type="match status" value="1"/>
</dbReference>
<feature type="transmembrane region" description="Helical" evidence="1">
    <location>
        <begin position="95"/>
        <end position="118"/>
    </location>
</feature>
<keyword evidence="1" id="KW-0472">Membrane</keyword>
<feature type="transmembrane region" description="Helical" evidence="1">
    <location>
        <begin position="203"/>
        <end position="221"/>
    </location>
</feature>
<dbReference type="InterPro" id="IPR010699">
    <property type="entry name" value="DUF1275"/>
</dbReference>
<sequence length="231" mass="23360">MEASAPSRAGRGGPRPRAPFLLLTLLAGALNAISFLALGGVFVSVMTANLALVGIAVGGSDPWLAANSVVALTGYIAGVLLGARYREHRERESRPALRGLLGGEMLLLCGVLAGWFAADGSPPAALRTVLLGAAALAMGCQSATIRATAPPGVSTTYMTGLLTAVLTDVLARRRPDWSRAALLLAIPAGAALGALAVGTLRTAAPLLPVVLLAAVLVLPTARLDPPGHPET</sequence>
<dbReference type="Pfam" id="PF06912">
    <property type="entry name" value="DUF1275"/>
    <property type="match status" value="1"/>
</dbReference>
<dbReference type="AlphaFoldDB" id="A0A388T1J1"/>
<feature type="transmembrane region" description="Helical" evidence="1">
    <location>
        <begin position="180"/>
        <end position="197"/>
    </location>
</feature>
<evidence type="ECO:0000256" key="1">
    <source>
        <dbReference type="SAM" id="Phobius"/>
    </source>
</evidence>
<keyword evidence="1" id="KW-1133">Transmembrane helix</keyword>
<evidence type="ECO:0000313" key="3">
    <source>
        <dbReference type="Proteomes" id="UP000265354"/>
    </source>
</evidence>
<dbReference type="RefSeq" id="WP_116428386.1">
    <property type="nucleotide sequence ID" value="NZ_BGZL01000013.1"/>
</dbReference>
<name>A0A388T1J1_9ACTN</name>
<dbReference type="Proteomes" id="UP000265354">
    <property type="component" value="Unassembled WGS sequence"/>
</dbReference>
<comment type="caution">
    <text evidence="2">The sequence shown here is derived from an EMBL/GenBank/DDBJ whole genome shotgun (WGS) entry which is preliminary data.</text>
</comment>
<dbReference type="EMBL" id="BGZL01000013">
    <property type="protein sequence ID" value="GBQ02813.1"/>
    <property type="molecule type" value="Genomic_DNA"/>
</dbReference>
<feature type="transmembrane region" description="Helical" evidence="1">
    <location>
        <begin position="63"/>
        <end position="83"/>
    </location>
</feature>
<dbReference type="PANTHER" id="PTHR37314:SF4">
    <property type="entry name" value="UPF0700 TRANSMEMBRANE PROTEIN YOAK"/>
    <property type="match status" value="1"/>
</dbReference>
<gene>
    <name evidence="2" type="ORF">SSP531S_42770</name>
</gene>
<evidence type="ECO:0000313" key="2">
    <source>
        <dbReference type="EMBL" id="GBQ02813.1"/>
    </source>
</evidence>
<accession>A0A388T1J1</accession>
<reference evidence="2 3" key="1">
    <citation type="submission" date="2018-07" db="EMBL/GenBank/DDBJ databases">
        <title>Whole Genome Shotgun Sequence of Streptomyces spongiicola strain 531S.</title>
        <authorList>
            <person name="Dohra H."/>
            <person name="Kodani S."/>
        </authorList>
    </citation>
    <scope>NUCLEOTIDE SEQUENCE [LARGE SCALE GENOMIC DNA]</scope>
    <source>
        <strain evidence="2 3">531S</strain>
    </source>
</reference>
<protein>
    <submittedName>
        <fullName evidence="2">DUF1275 domain-containing protein</fullName>
    </submittedName>
</protein>